<dbReference type="EMBL" id="LGTK01000019">
    <property type="protein sequence ID" value="KPH76004.1"/>
    <property type="molecule type" value="Genomic_DNA"/>
</dbReference>
<dbReference type="SUPFAM" id="SSF53901">
    <property type="entry name" value="Thiolase-like"/>
    <property type="match status" value="2"/>
</dbReference>
<sequence length="362" mass="40720">MPYICSIGTAAPRYNMNQEEIKRLVKDIFSYTSRQVERLLPVFDNAYVHDRQFVVEKSWFTKEHSFEDKNHLFQKLAKEYSVQAIDQCLQNHNFLTDAIPYEAIDMIIFVSSAGISAPSMDVHIINERAFRKDVRRLPLWGLGCAGGAIGLSTAYDWISANPDKTALVVCCELCSLTFQKGDVKKSNIVGTAIFGDGISSALVVGEKSRYLTYRKVASPKIVSTSSLLKSKSIDVMGWDVTNSGLEVVFSKSIPSLVQSFWKEHIESFLREQHLSESDIFSYIAHPGGKKVLEAMEHVLQTTNNKLKHSYKVLSEHGNMSSSTVLYVLEEWMKEKVGNNNRSILSALGPGFSSELLLLEWDE</sequence>
<dbReference type="RefSeq" id="WP_060668267.1">
    <property type="nucleotide sequence ID" value="NZ_LGTK01000019.1"/>
</dbReference>
<dbReference type="InterPro" id="IPR001099">
    <property type="entry name" value="Chalcone/stilbene_synt_N"/>
</dbReference>
<dbReference type="Proteomes" id="UP000037854">
    <property type="component" value="Unassembled WGS sequence"/>
</dbReference>
<evidence type="ECO:0000259" key="4">
    <source>
        <dbReference type="Pfam" id="PF00195"/>
    </source>
</evidence>
<dbReference type="Pfam" id="PF00195">
    <property type="entry name" value="Chal_sti_synt_N"/>
    <property type="match status" value="1"/>
</dbReference>
<dbReference type="PIRSF" id="PIRSF000451">
    <property type="entry name" value="PKS_III"/>
    <property type="match status" value="1"/>
</dbReference>
<gene>
    <name evidence="6" type="ORF">AFL42_07420</name>
</gene>
<reference evidence="6 7" key="1">
    <citation type="submission" date="2015-07" db="EMBL/GenBank/DDBJ databases">
        <title>High-quality draft genome sequence of Oceanobacillus caeni HM6, a bacillus isolated from a human feces.</title>
        <authorList>
            <person name="Kumar J."/>
            <person name="Verma M.K."/>
            <person name="Pandey R."/>
            <person name="Bhambi M."/>
            <person name="Chauhan N."/>
        </authorList>
    </citation>
    <scope>NUCLEOTIDE SEQUENCE [LARGE SCALE GENOMIC DNA]</scope>
    <source>
        <strain evidence="6 7">HM6</strain>
    </source>
</reference>
<evidence type="ECO:0000256" key="1">
    <source>
        <dbReference type="ARBA" id="ARBA00005531"/>
    </source>
</evidence>
<dbReference type="PANTHER" id="PTHR11877:SF99">
    <property type="entry name" value="1,3,6,8-TETRAHYDROXYNAPHTHALENE SYNTHASE"/>
    <property type="match status" value="1"/>
</dbReference>
<accession>A0ABR5MKG7</accession>
<dbReference type="InterPro" id="IPR011141">
    <property type="entry name" value="Polyketide_synthase_type-III"/>
</dbReference>
<evidence type="ECO:0000256" key="3">
    <source>
        <dbReference type="ARBA" id="ARBA00023315"/>
    </source>
</evidence>
<dbReference type="PANTHER" id="PTHR11877">
    <property type="entry name" value="HYDROXYMETHYLGLUTARYL-COA SYNTHASE"/>
    <property type="match status" value="1"/>
</dbReference>
<keyword evidence="3" id="KW-0012">Acyltransferase</keyword>
<feature type="domain" description="Chalcone/stilbene synthase C-terminal" evidence="5">
    <location>
        <begin position="234"/>
        <end position="358"/>
    </location>
</feature>
<dbReference type="Pfam" id="PF02797">
    <property type="entry name" value="Chal_sti_synt_C"/>
    <property type="match status" value="1"/>
</dbReference>
<dbReference type="Gene3D" id="3.40.47.10">
    <property type="match status" value="2"/>
</dbReference>
<keyword evidence="2" id="KW-0808">Transferase</keyword>
<dbReference type="CDD" id="cd00831">
    <property type="entry name" value="CHS_like"/>
    <property type="match status" value="1"/>
</dbReference>
<proteinExistence type="inferred from homology"/>
<evidence type="ECO:0000256" key="2">
    <source>
        <dbReference type="ARBA" id="ARBA00022679"/>
    </source>
</evidence>
<evidence type="ECO:0000313" key="6">
    <source>
        <dbReference type="EMBL" id="KPH76004.1"/>
    </source>
</evidence>
<comment type="caution">
    <text evidence="6">The sequence shown here is derived from an EMBL/GenBank/DDBJ whole genome shotgun (WGS) entry which is preliminary data.</text>
</comment>
<dbReference type="InterPro" id="IPR016039">
    <property type="entry name" value="Thiolase-like"/>
</dbReference>
<dbReference type="InterPro" id="IPR012328">
    <property type="entry name" value="Chalcone/stilbene_synt_C"/>
</dbReference>
<evidence type="ECO:0000313" key="7">
    <source>
        <dbReference type="Proteomes" id="UP000037854"/>
    </source>
</evidence>
<feature type="domain" description="Chalcone/stilbene synthase N-terminal" evidence="4">
    <location>
        <begin position="6"/>
        <end position="205"/>
    </location>
</feature>
<organism evidence="6 7">
    <name type="scientific">Oceanobacillus caeni</name>
    <dbReference type="NCBI Taxonomy" id="405946"/>
    <lineage>
        <taxon>Bacteria</taxon>
        <taxon>Bacillati</taxon>
        <taxon>Bacillota</taxon>
        <taxon>Bacilli</taxon>
        <taxon>Bacillales</taxon>
        <taxon>Bacillaceae</taxon>
        <taxon>Oceanobacillus</taxon>
    </lineage>
</organism>
<protein>
    <submittedName>
        <fullName evidence="6">Naringenin-chalcone synthase</fullName>
    </submittedName>
</protein>
<comment type="similarity">
    <text evidence="1">Belongs to the thiolase-like superfamily. Chalcone/stilbene synthases family.</text>
</comment>
<keyword evidence="7" id="KW-1185">Reference proteome</keyword>
<evidence type="ECO:0000259" key="5">
    <source>
        <dbReference type="Pfam" id="PF02797"/>
    </source>
</evidence>
<name>A0ABR5MKG7_9BACI</name>